<dbReference type="AlphaFoldDB" id="A0AAU7VUL4"/>
<keyword evidence="2" id="KW-0456">Lyase</keyword>
<dbReference type="PANTHER" id="PTHR33542">
    <property type="entry name" value="SIROHYDROCHLORIN FERROCHELATASE, CHLOROPLASTIC"/>
    <property type="match status" value="1"/>
</dbReference>
<dbReference type="InterPro" id="IPR050963">
    <property type="entry name" value="Sirohydro_Cobaltochel/CbiX"/>
</dbReference>
<dbReference type="Gene3D" id="3.40.50.1400">
    <property type="match status" value="2"/>
</dbReference>
<evidence type="ECO:0000313" key="3">
    <source>
        <dbReference type="EMBL" id="XBX77455.1"/>
    </source>
</evidence>
<dbReference type="GO" id="GO:0016829">
    <property type="term" value="F:lyase activity"/>
    <property type="evidence" value="ECO:0007669"/>
    <property type="project" value="UniProtKB-KW"/>
</dbReference>
<dbReference type="RefSeq" id="WP_350350937.1">
    <property type="nucleotide sequence ID" value="NZ_CP158357.1"/>
</dbReference>
<name>A0AAU7VUL4_9MICO</name>
<evidence type="ECO:0000256" key="2">
    <source>
        <dbReference type="ARBA" id="ARBA00023239"/>
    </source>
</evidence>
<dbReference type="EMBL" id="CP158357">
    <property type="protein sequence ID" value="XBX77455.1"/>
    <property type="molecule type" value="Genomic_DNA"/>
</dbReference>
<gene>
    <name evidence="3" type="ORF">ABS642_16290</name>
</gene>
<reference evidence="3" key="1">
    <citation type="submission" date="2024-06" db="EMBL/GenBank/DDBJ databases">
        <title>Draft genome sequence of Microbacterium sp. strain A8/3-1, isolated from Oxytropis tragacanthoides Fisch. ex DC. Root nodules in the Altai region of Russia.</title>
        <authorList>
            <person name="Sazanova A."/>
            <person name="Guro P."/>
            <person name="Kuznetsova I."/>
            <person name="Belimov A."/>
            <person name="Safronova V."/>
        </authorList>
    </citation>
    <scope>NUCLEOTIDE SEQUENCE</scope>
    <source>
        <strain evidence="3">A8/3-1</strain>
    </source>
</reference>
<dbReference type="GO" id="GO:0046872">
    <property type="term" value="F:metal ion binding"/>
    <property type="evidence" value="ECO:0007669"/>
    <property type="project" value="UniProtKB-KW"/>
</dbReference>
<proteinExistence type="predicted"/>
<dbReference type="PANTHER" id="PTHR33542:SF5">
    <property type="entry name" value="FERROCHELATASE CHE1"/>
    <property type="match status" value="1"/>
</dbReference>
<dbReference type="InterPro" id="IPR002762">
    <property type="entry name" value="CbiX-like"/>
</dbReference>
<dbReference type="Pfam" id="PF01903">
    <property type="entry name" value="CbiX"/>
    <property type="match status" value="2"/>
</dbReference>
<protein>
    <submittedName>
        <fullName evidence="3">CbiX/SirB N-terminal domain-containing protein</fullName>
    </submittedName>
</protein>
<keyword evidence="1" id="KW-0479">Metal-binding</keyword>
<sequence>MARPTLLAVSHGTSDTAGARAIADLVEAVAARLPEVEVRAAFVDVQEPDAVDALAAIDGPVVVVPLLLSSGFHVHHDLHGMVADRAEAVVAAPLGPDPRLAAVLAERMPAASALPVILAVAGSRDPRSLTDAEGMATVLREHLGRRVELAYLAAREPDLPTALATHPDAVVSTYLLARGYFFDLAERQAAGRVLTLPLLDGGAVPDPLIDIVVSRYEETVPQIA</sequence>
<evidence type="ECO:0000256" key="1">
    <source>
        <dbReference type="ARBA" id="ARBA00022723"/>
    </source>
</evidence>
<accession>A0AAU7VUL4</accession>
<dbReference type="SUPFAM" id="SSF53800">
    <property type="entry name" value="Chelatase"/>
    <property type="match status" value="1"/>
</dbReference>
<organism evidence="3">
    <name type="scientific">Microbacterium sp. A8/3-1</name>
    <dbReference type="NCBI Taxonomy" id="3160749"/>
    <lineage>
        <taxon>Bacteria</taxon>
        <taxon>Bacillati</taxon>
        <taxon>Actinomycetota</taxon>
        <taxon>Actinomycetes</taxon>
        <taxon>Micrococcales</taxon>
        <taxon>Microbacteriaceae</taxon>
        <taxon>Microbacterium</taxon>
    </lineage>
</organism>
<dbReference type="CDD" id="cd03416">
    <property type="entry name" value="CbiX_SirB_N"/>
    <property type="match status" value="1"/>
</dbReference>